<dbReference type="InterPro" id="IPR014729">
    <property type="entry name" value="Rossmann-like_a/b/a_fold"/>
</dbReference>
<evidence type="ECO:0000313" key="4">
    <source>
        <dbReference type="EMBL" id="MBB4774935.1"/>
    </source>
</evidence>
<gene>
    <name evidence="4" type="ORF">F4557_003353</name>
    <name evidence="3" type="ORF">GCM10009546_31810</name>
</gene>
<accession>A0A7W7MYK4</accession>
<dbReference type="SUPFAM" id="SSF52402">
    <property type="entry name" value="Adenine nucleotide alpha hydrolases-like"/>
    <property type="match status" value="2"/>
</dbReference>
<evidence type="ECO:0000256" key="1">
    <source>
        <dbReference type="ARBA" id="ARBA00008791"/>
    </source>
</evidence>
<dbReference type="Pfam" id="PF00582">
    <property type="entry name" value="Usp"/>
    <property type="match status" value="2"/>
</dbReference>
<protein>
    <submittedName>
        <fullName evidence="4">Nucleotide-binding universal stress UspA family protein</fullName>
    </submittedName>
    <submittedName>
        <fullName evidence="3">Universal stress protein</fullName>
    </submittedName>
</protein>
<evidence type="ECO:0000259" key="2">
    <source>
        <dbReference type="Pfam" id="PF00582"/>
    </source>
</evidence>
<dbReference type="InterPro" id="IPR006016">
    <property type="entry name" value="UspA"/>
</dbReference>
<dbReference type="Proteomes" id="UP000549343">
    <property type="component" value="Unassembled WGS sequence"/>
</dbReference>
<evidence type="ECO:0000313" key="3">
    <source>
        <dbReference type="EMBL" id="GAA0566965.1"/>
    </source>
</evidence>
<organism evidence="4 5">
    <name type="scientific">Actinomadura livida</name>
    <dbReference type="NCBI Taxonomy" id="79909"/>
    <lineage>
        <taxon>Bacteria</taxon>
        <taxon>Bacillati</taxon>
        <taxon>Actinomycetota</taxon>
        <taxon>Actinomycetes</taxon>
        <taxon>Streptosporangiales</taxon>
        <taxon>Thermomonosporaceae</taxon>
        <taxon>Actinomadura</taxon>
    </lineage>
</organism>
<name>A0A7W7MYK4_9ACTN</name>
<dbReference type="RefSeq" id="WP_184883889.1">
    <property type="nucleotide sequence ID" value="NZ_BAAAHD010000025.1"/>
</dbReference>
<dbReference type="Gene3D" id="3.40.50.620">
    <property type="entry name" value="HUPs"/>
    <property type="match status" value="2"/>
</dbReference>
<dbReference type="PRINTS" id="PR01438">
    <property type="entry name" value="UNVRSLSTRESS"/>
</dbReference>
<dbReference type="EMBL" id="JACHMV010000001">
    <property type="protein sequence ID" value="MBB4774935.1"/>
    <property type="molecule type" value="Genomic_DNA"/>
</dbReference>
<evidence type="ECO:0000313" key="6">
    <source>
        <dbReference type="Proteomes" id="UP001501427"/>
    </source>
</evidence>
<keyword evidence="6" id="KW-1185">Reference proteome</keyword>
<reference evidence="4 5" key="2">
    <citation type="submission" date="2020-08" db="EMBL/GenBank/DDBJ databases">
        <title>Sequencing the genomes of 1000 actinobacteria strains.</title>
        <authorList>
            <person name="Klenk H.-P."/>
        </authorList>
    </citation>
    <scope>NUCLEOTIDE SEQUENCE [LARGE SCALE GENOMIC DNA]</scope>
    <source>
        <strain evidence="4 5">DSM 44772</strain>
    </source>
</reference>
<dbReference type="AlphaFoldDB" id="A0A7W7MYK4"/>
<proteinExistence type="inferred from homology"/>
<reference evidence="3" key="3">
    <citation type="submission" date="2023-12" db="EMBL/GenBank/DDBJ databases">
        <authorList>
            <person name="Sun Q."/>
            <person name="Inoue M."/>
        </authorList>
    </citation>
    <scope>NUCLEOTIDE SEQUENCE</scope>
    <source>
        <strain evidence="3">JCM 10667</strain>
    </source>
</reference>
<dbReference type="InterPro" id="IPR006015">
    <property type="entry name" value="Universal_stress_UspA"/>
</dbReference>
<dbReference type="PANTHER" id="PTHR46268:SF6">
    <property type="entry name" value="UNIVERSAL STRESS PROTEIN UP12"/>
    <property type="match status" value="1"/>
</dbReference>
<dbReference type="Proteomes" id="UP001501427">
    <property type="component" value="Unassembled WGS sequence"/>
</dbReference>
<reference evidence="3 6" key="1">
    <citation type="journal article" date="2019" name="Int. J. Syst. Evol. Microbiol.">
        <title>The Global Catalogue of Microorganisms (GCM) 10K type strain sequencing project: providing services to taxonomists for standard genome sequencing and annotation.</title>
        <authorList>
            <consortium name="The Broad Institute Genomics Platform"/>
            <consortium name="The Broad Institute Genome Sequencing Center for Infectious Disease"/>
            <person name="Wu L."/>
            <person name="Ma J."/>
        </authorList>
    </citation>
    <scope>NUCLEOTIDE SEQUENCE [LARGE SCALE GENOMIC DNA]</scope>
    <source>
        <strain evidence="3 6">JCM 10667</strain>
    </source>
</reference>
<feature type="domain" description="UspA" evidence="2">
    <location>
        <begin position="158"/>
        <end position="282"/>
    </location>
</feature>
<evidence type="ECO:0000313" key="5">
    <source>
        <dbReference type="Proteomes" id="UP000549343"/>
    </source>
</evidence>
<dbReference type="PANTHER" id="PTHR46268">
    <property type="entry name" value="STRESS RESPONSE PROTEIN NHAX"/>
    <property type="match status" value="1"/>
</dbReference>
<comment type="similarity">
    <text evidence="1">Belongs to the universal stress protein A family.</text>
</comment>
<comment type="caution">
    <text evidence="4">The sequence shown here is derived from an EMBL/GenBank/DDBJ whole genome shotgun (WGS) entry which is preliminary data.</text>
</comment>
<feature type="domain" description="UspA" evidence="2">
    <location>
        <begin position="12"/>
        <end position="145"/>
    </location>
</feature>
<dbReference type="EMBL" id="BAAAHD010000025">
    <property type="protein sequence ID" value="GAA0566965.1"/>
    <property type="molecule type" value="Genomic_DNA"/>
</dbReference>
<sequence>MDFELEVTPMAAPIIVGIDGSTHSRRALDWAADHGARHRLPLRLVHASRALEPGGSIPDDALRRLVAEREDMLAEARDHALKRHPGLDVTTSLLDTDPGGALVDASDEAALVVVGSRGQGGFEGLLFGSVGLHTAARARCPVMVVTRPAPDPGDAPAKIVVGVEGEPGDEAAVRWAFADAAARGAGVVALHAAGGEFSPRRRVIEEMELSEAVAGMGEDFPDVAVRPLVSDRTAPQALVEASESAALVVVGARTRKSLIGMGLGRVNHVVLHHSRCPVVLVPTS</sequence>